<feature type="domain" description="Methyltransferase type 11" evidence="1">
    <location>
        <begin position="42"/>
        <end position="138"/>
    </location>
</feature>
<dbReference type="InterPro" id="IPR029063">
    <property type="entry name" value="SAM-dependent_MTases_sf"/>
</dbReference>
<dbReference type="Proteomes" id="UP001315278">
    <property type="component" value="Unassembled WGS sequence"/>
</dbReference>
<dbReference type="SUPFAM" id="SSF53335">
    <property type="entry name" value="S-adenosyl-L-methionine-dependent methyltransferases"/>
    <property type="match status" value="1"/>
</dbReference>
<organism evidence="2 3">
    <name type="scientific">Bradyrhizobium jicamae</name>
    <dbReference type="NCBI Taxonomy" id="280332"/>
    <lineage>
        <taxon>Bacteria</taxon>
        <taxon>Pseudomonadati</taxon>
        <taxon>Pseudomonadota</taxon>
        <taxon>Alphaproteobacteria</taxon>
        <taxon>Hyphomicrobiales</taxon>
        <taxon>Nitrobacteraceae</taxon>
        <taxon>Bradyrhizobium</taxon>
    </lineage>
</organism>
<dbReference type="GO" id="GO:0008168">
    <property type="term" value="F:methyltransferase activity"/>
    <property type="evidence" value="ECO:0007669"/>
    <property type="project" value="UniProtKB-KW"/>
</dbReference>
<keyword evidence="3" id="KW-1185">Reference proteome</keyword>
<evidence type="ECO:0000259" key="1">
    <source>
        <dbReference type="Pfam" id="PF08241"/>
    </source>
</evidence>
<evidence type="ECO:0000313" key="2">
    <source>
        <dbReference type="EMBL" id="MBR0799653.1"/>
    </source>
</evidence>
<sequence length="247" mass="26857">MAELTFRREAATEYDQAFAHVTRYFMPFVLRAAHVAPGMRVLDIATGTGLSAEAALSAVGSGGHVTAADVSAEMVRTARDRIGGAPNASVAVEDGQALSFPDLTFDAVLCNLGLMFFPDPARGLAEFRRVLRAGGRAAVSVNTVVEYSYNHQINEMIARHVPGLADAVSRTFGLSDERRLRTFFVEAFADLDMHTVKHTFVLPSFDAYYGPFERGGVSTGQALATLPNEIRAAVREEARRYTEKNSH</sequence>
<dbReference type="GO" id="GO:0032259">
    <property type="term" value="P:methylation"/>
    <property type="evidence" value="ECO:0007669"/>
    <property type="project" value="UniProtKB-KW"/>
</dbReference>
<dbReference type="PANTHER" id="PTHR43591:SF24">
    <property type="entry name" value="2-METHOXY-6-POLYPRENYL-1,4-BENZOQUINOL METHYLASE, MITOCHONDRIAL"/>
    <property type="match status" value="1"/>
</dbReference>
<keyword evidence="2" id="KW-0489">Methyltransferase</keyword>
<dbReference type="PANTHER" id="PTHR43591">
    <property type="entry name" value="METHYLTRANSFERASE"/>
    <property type="match status" value="1"/>
</dbReference>
<dbReference type="InterPro" id="IPR013216">
    <property type="entry name" value="Methyltransf_11"/>
</dbReference>
<keyword evidence="2" id="KW-0808">Transferase</keyword>
<accession>A0ABS5FS53</accession>
<dbReference type="RefSeq" id="WP_212494389.1">
    <property type="nucleotide sequence ID" value="NZ_JAFCJH010000041.1"/>
</dbReference>
<dbReference type="EMBL" id="JAFCJH010000041">
    <property type="protein sequence ID" value="MBR0799653.1"/>
    <property type="molecule type" value="Genomic_DNA"/>
</dbReference>
<proteinExistence type="predicted"/>
<dbReference type="Pfam" id="PF08241">
    <property type="entry name" value="Methyltransf_11"/>
    <property type="match status" value="1"/>
</dbReference>
<dbReference type="Gene3D" id="3.40.50.150">
    <property type="entry name" value="Vaccinia Virus protein VP39"/>
    <property type="match status" value="1"/>
</dbReference>
<gene>
    <name evidence="2" type="ORF">JQ615_30210</name>
</gene>
<name>A0ABS5FS53_9BRAD</name>
<comment type="caution">
    <text evidence="2">The sequence shown here is derived from an EMBL/GenBank/DDBJ whole genome shotgun (WGS) entry which is preliminary data.</text>
</comment>
<dbReference type="CDD" id="cd02440">
    <property type="entry name" value="AdoMet_MTases"/>
    <property type="match status" value="1"/>
</dbReference>
<evidence type="ECO:0000313" key="3">
    <source>
        <dbReference type="Proteomes" id="UP001315278"/>
    </source>
</evidence>
<protein>
    <submittedName>
        <fullName evidence="2">Methyltransferase domain-containing protein</fullName>
    </submittedName>
</protein>
<reference evidence="3" key="1">
    <citation type="journal article" date="2021" name="ISME J.">
        <title>Evolutionary origin and ecological implication of a unique nif island in free-living Bradyrhizobium lineages.</title>
        <authorList>
            <person name="Tao J."/>
        </authorList>
    </citation>
    <scope>NUCLEOTIDE SEQUENCE [LARGE SCALE GENOMIC DNA]</scope>
    <source>
        <strain evidence="3">SZCCT0434</strain>
    </source>
</reference>